<accession>A0A839UJV4</accession>
<protein>
    <submittedName>
        <fullName evidence="2">Putative membrane protein</fullName>
    </submittedName>
</protein>
<sequence length="95" mass="10352">MSQTCPKCQSGIGDEPVSVAGSIGAYVTFELLIWIVAGILAAIFSICDFGNALILSVLVVVTSVVVGYYYCMQITCKGCGTRYTRNELRKYNKRL</sequence>
<keyword evidence="1" id="KW-0472">Membrane</keyword>
<evidence type="ECO:0000313" key="3">
    <source>
        <dbReference type="Proteomes" id="UP000559987"/>
    </source>
</evidence>
<organism evidence="2 3">
    <name type="scientific">Simiduia aestuariiviva</name>
    <dbReference type="NCBI Taxonomy" id="1510459"/>
    <lineage>
        <taxon>Bacteria</taxon>
        <taxon>Pseudomonadati</taxon>
        <taxon>Pseudomonadota</taxon>
        <taxon>Gammaproteobacteria</taxon>
        <taxon>Cellvibrionales</taxon>
        <taxon>Cellvibrionaceae</taxon>
        <taxon>Simiduia</taxon>
    </lineage>
</organism>
<keyword evidence="1" id="KW-1133">Transmembrane helix</keyword>
<feature type="transmembrane region" description="Helical" evidence="1">
    <location>
        <begin position="23"/>
        <end position="45"/>
    </location>
</feature>
<dbReference type="Proteomes" id="UP000559987">
    <property type="component" value="Unassembled WGS sequence"/>
</dbReference>
<name>A0A839UJV4_9GAMM</name>
<feature type="transmembrane region" description="Helical" evidence="1">
    <location>
        <begin position="52"/>
        <end position="70"/>
    </location>
</feature>
<dbReference type="AlphaFoldDB" id="A0A839UJV4"/>
<evidence type="ECO:0000256" key="1">
    <source>
        <dbReference type="SAM" id="Phobius"/>
    </source>
</evidence>
<evidence type="ECO:0000313" key="2">
    <source>
        <dbReference type="EMBL" id="MBB3166889.1"/>
    </source>
</evidence>
<dbReference type="EMBL" id="JACHXZ010000001">
    <property type="protein sequence ID" value="MBB3166889.1"/>
    <property type="molecule type" value="Genomic_DNA"/>
</dbReference>
<reference evidence="2 3" key="1">
    <citation type="submission" date="2020-08" db="EMBL/GenBank/DDBJ databases">
        <title>Genomic Encyclopedia of Type Strains, Phase III (KMG-III): the genomes of soil and plant-associated and newly described type strains.</title>
        <authorList>
            <person name="Whitman W."/>
        </authorList>
    </citation>
    <scope>NUCLEOTIDE SEQUENCE [LARGE SCALE GENOMIC DNA]</scope>
    <source>
        <strain evidence="2 3">CECT 8571</strain>
    </source>
</reference>
<proteinExistence type="predicted"/>
<comment type="caution">
    <text evidence="2">The sequence shown here is derived from an EMBL/GenBank/DDBJ whole genome shotgun (WGS) entry which is preliminary data.</text>
</comment>
<gene>
    <name evidence="2" type="ORF">FHS30_000065</name>
</gene>
<keyword evidence="1" id="KW-0812">Transmembrane</keyword>
<keyword evidence="3" id="KW-1185">Reference proteome</keyword>